<reference evidence="1 2" key="1">
    <citation type="submission" date="2018-10" db="EMBL/GenBank/DDBJ databases">
        <title>Sequencing the genomes of 1000 actinobacteria strains.</title>
        <authorList>
            <person name="Klenk H.-P."/>
        </authorList>
    </citation>
    <scope>NUCLEOTIDE SEQUENCE [LARGE SCALE GENOMIC DNA]</scope>
    <source>
        <strain evidence="1 2">DSM 43911</strain>
    </source>
</reference>
<keyword evidence="2" id="KW-1185">Reference proteome</keyword>
<proteinExistence type="predicted"/>
<gene>
    <name evidence="1" type="ORF">DFJ66_5367</name>
</gene>
<dbReference type="EMBL" id="RBXR01000001">
    <property type="protein sequence ID" value="RKT72062.1"/>
    <property type="molecule type" value="Genomic_DNA"/>
</dbReference>
<dbReference type="OrthoDB" id="3700721at2"/>
<evidence type="ECO:0000313" key="1">
    <source>
        <dbReference type="EMBL" id="RKT72062.1"/>
    </source>
</evidence>
<organism evidence="1 2">
    <name type="scientific">Saccharothrix variisporea</name>
    <dbReference type="NCBI Taxonomy" id="543527"/>
    <lineage>
        <taxon>Bacteria</taxon>
        <taxon>Bacillati</taxon>
        <taxon>Actinomycetota</taxon>
        <taxon>Actinomycetes</taxon>
        <taxon>Pseudonocardiales</taxon>
        <taxon>Pseudonocardiaceae</taxon>
        <taxon>Saccharothrix</taxon>
    </lineage>
</organism>
<sequence length="169" mass="18464">MSEIWIALAALALGVVLGLVIRHKPARRRPRPDPAARNHVREVLNAADDLEYGLNTVLNFGPLSASELISVDLPAKLERLAGTGGVDRATLHDLRTHTQRIALHPYPEPRDLLTAVREDDASVWLVLREAVGSGAAQHQAAAKARECLDVIRNGLRDTAPREMKELVSV</sequence>
<name>A0A495XDG9_9PSEU</name>
<dbReference type="AlphaFoldDB" id="A0A495XDG9"/>
<dbReference type="RefSeq" id="WP_121224818.1">
    <property type="nucleotide sequence ID" value="NZ_JBIUBA010000008.1"/>
</dbReference>
<protein>
    <submittedName>
        <fullName evidence="1">Uncharacterized protein</fullName>
    </submittedName>
</protein>
<evidence type="ECO:0000313" key="2">
    <source>
        <dbReference type="Proteomes" id="UP000272729"/>
    </source>
</evidence>
<accession>A0A495XDG9</accession>
<dbReference type="Proteomes" id="UP000272729">
    <property type="component" value="Unassembled WGS sequence"/>
</dbReference>
<comment type="caution">
    <text evidence="1">The sequence shown here is derived from an EMBL/GenBank/DDBJ whole genome shotgun (WGS) entry which is preliminary data.</text>
</comment>